<dbReference type="OrthoDB" id="979989at2"/>
<evidence type="ECO:0000313" key="5">
    <source>
        <dbReference type="Proteomes" id="UP000244924"/>
    </source>
</evidence>
<reference evidence="4 5" key="1">
    <citation type="submission" date="2018-03" db="EMBL/GenBank/DDBJ databases">
        <authorList>
            <person name="Keele B.F."/>
        </authorList>
    </citation>
    <scope>NUCLEOTIDE SEQUENCE [LARGE SCALE GENOMIC DNA]</scope>
    <source>
        <strain evidence="4 5">CECT 8626</strain>
    </source>
</reference>
<keyword evidence="2 4" id="KW-0012">Acyltransferase</keyword>
<organism evidence="4 5">
    <name type="scientific">Albidovulum aquaemixtae</name>
    <dbReference type="NCBI Taxonomy" id="1542388"/>
    <lineage>
        <taxon>Bacteria</taxon>
        <taxon>Pseudomonadati</taxon>
        <taxon>Pseudomonadota</taxon>
        <taxon>Alphaproteobacteria</taxon>
        <taxon>Rhodobacterales</taxon>
        <taxon>Paracoccaceae</taxon>
        <taxon>Albidovulum</taxon>
    </lineage>
</organism>
<keyword evidence="5" id="KW-1185">Reference proteome</keyword>
<dbReference type="InterPro" id="IPR000182">
    <property type="entry name" value="GNAT_dom"/>
</dbReference>
<accession>A0A2R8BLP3</accession>
<dbReference type="InterPro" id="IPR016181">
    <property type="entry name" value="Acyl_CoA_acyltransferase"/>
</dbReference>
<evidence type="ECO:0000313" key="4">
    <source>
        <dbReference type="EMBL" id="SPH24354.1"/>
    </source>
</evidence>
<dbReference type="Pfam" id="PF11071">
    <property type="entry name" value="Nuc_deoxyri_tr3"/>
    <property type="match status" value="1"/>
</dbReference>
<dbReference type="EMBL" id="OMOQ01000003">
    <property type="protein sequence ID" value="SPH24354.1"/>
    <property type="molecule type" value="Genomic_DNA"/>
</dbReference>
<dbReference type="Proteomes" id="UP000244924">
    <property type="component" value="Unassembled WGS sequence"/>
</dbReference>
<gene>
    <name evidence="4" type="primary">ypeA</name>
    <name evidence="4" type="ORF">DEA8626_03405</name>
</gene>
<dbReference type="CDD" id="cd04301">
    <property type="entry name" value="NAT_SF"/>
    <property type="match status" value="1"/>
</dbReference>
<protein>
    <submittedName>
        <fullName evidence="4">Acetyltransferase YpeA</fullName>
        <ecNumber evidence="4">2.3.1.-</ecNumber>
    </submittedName>
</protein>
<feature type="domain" description="N-acetyltransferase" evidence="3">
    <location>
        <begin position="5"/>
        <end position="147"/>
    </location>
</feature>
<dbReference type="GO" id="GO:0016747">
    <property type="term" value="F:acyltransferase activity, transferring groups other than amino-acyl groups"/>
    <property type="evidence" value="ECO:0007669"/>
    <property type="project" value="InterPro"/>
</dbReference>
<dbReference type="AlphaFoldDB" id="A0A2R8BLP3"/>
<evidence type="ECO:0000259" key="3">
    <source>
        <dbReference type="PROSITE" id="PS51186"/>
    </source>
</evidence>
<name>A0A2R8BLP3_9RHOB</name>
<dbReference type="NCBIfam" id="TIGR03646">
    <property type="entry name" value="YtoQ_fam"/>
    <property type="match status" value="1"/>
</dbReference>
<dbReference type="SUPFAM" id="SSF55729">
    <property type="entry name" value="Acyl-CoA N-acyltransferases (Nat)"/>
    <property type="match status" value="1"/>
</dbReference>
<dbReference type="EC" id="2.3.1.-" evidence="4"/>
<dbReference type="InterPro" id="IPR050832">
    <property type="entry name" value="Bact_Acetyltransf"/>
</dbReference>
<dbReference type="Gene3D" id="3.40.630.30">
    <property type="match status" value="1"/>
</dbReference>
<proteinExistence type="predicted"/>
<evidence type="ECO:0000256" key="2">
    <source>
        <dbReference type="ARBA" id="ARBA00023315"/>
    </source>
</evidence>
<keyword evidence="1 4" id="KW-0808">Transferase</keyword>
<dbReference type="InterPro" id="IPR019884">
    <property type="entry name" value="YtoQ_family_protein"/>
</dbReference>
<dbReference type="PROSITE" id="PS51186">
    <property type="entry name" value="GNAT"/>
    <property type="match status" value="1"/>
</dbReference>
<dbReference type="PANTHER" id="PTHR43877">
    <property type="entry name" value="AMINOALKYLPHOSPHONATE N-ACETYLTRANSFERASE-RELATED-RELATED"/>
    <property type="match status" value="1"/>
</dbReference>
<evidence type="ECO:0000256" key="1">
    <source>
        <dbReference type="ARBA" id="ARBA00022679"/>
    </source>
</evidence>
<sequence length="303" mass="32546">MAAGWTIRPARPEDGSGLTACVKAAYAPILRRGIDLPDVAEGLDADIERNLVWIAEAGGRIVGGIVVVPHPRYAHLANLAVDPRLQGRGIARALIAAAEEAVGRDGVAEFRLATHVDLPENVTLYRRLGWEVSGSEGNRVFMRKALAADWKEGCMTLKVYLSGEIHTDWREQIVAGAKGLDVEFSSPVTDHAASDDCGVAILGAEDQKFWHDHKGAKVNAIRTRKAIAEADVVVVRFGDQYKQWNAAFDAGYAAALGKSLVVLHGSSHAHALKEVDAAALAVAEEPRQVVDILRYVLTGKLPG</sequence>
<dbReference type="Pfam" id="PF13508">
    <property type="entry name" value="Acetyltransf_7"/>
    <property type="match status" value="1"/>
</dbReference>